<dbReference type="PANTHER" id="PTHR45753:SF3">
    <property type="entry name" value="ORNITHINE TRANSCARBAMYLASE, MITOCHONDRIAL"/>
    <property type="match status" value="1"/>
</dbReference>
<dbReference type="HAMAP" id="MF_01109">
    <property type="entry name" value="OTCase"/>
    <property type="match status" value="1"/>
</dbReference>
<dbReference type="EC" id="2.1.3.3" evidence="2"/>
<dbReference type="PANTHER" id="PTHR45753">
    <property type="entry name" value="ORNITHINE CARBAMOYLTRANSFERASE, MITOCHONDRIAL"/>
    <property type="match status" value="1"/>
</dbReference>
<dbReference type="InterPro" id="IPR002292">
    <property type="entry name" value="Orn/put_carbamltrans"/>
</dbReference>
<dbReference type="GO" id="GO:0016597">
    <property type="term" value="F:amino acid binding"/>
    <property type="evidence" value="ECO:0007669"/>
    <property type="project" value="InterPro"/>
</dbReference>
<comment type="similarity">
    <text evidence="1">Belongs to the aspartate/ornithine carbamoyltransferase superfamily. OTCase family.</text>
</comment>
<dbReference type="GO" id="GO:0019240">
    <property type="term" value="P:citrulline biosynthetic process"/>
    <property type="evidence" value="ECO:0007669"/>
    <property type="project" value="TreeGrafter"/>
</dbReference>
<dbReference type="Pfam" id="PF00185">
    <property type="entry name" value="OTCace"/>
    <property type="match status" value="1"/>
</dbReference>
<evidence type="ECO:0000259" key="6">
    <source>
        <dbReference type="Pfam" id="PF02729"/>
    </source>
</evidence>
<dbReference type="Gene3D" id="3.40.50.1370">
    <property type="entry name" value="Aspartate/ornithine carbamoyltransferase"/>
    <property type="match status" value="2"/>
</dbReference>
<evidence type="ECO:0000256" key="2">
    <source>
        <dbReference type="ARBA" id="ARBA00013007"/>
    </source>
</evidence>
<evidence type="ECO:0000256" key="1">
    <source>
        <dbReference type="ARBA" id="ARBA00007805"/>
    </source>
</evidence>
<feature type="domain" description="Aspartate/ornithine carbamoyltransferase Asp/Orn-binding" evidence="5">
    <location>
        <begin position="147"/>
        <end position="299"/>
    </location>
</feature>
<protein>
    <recommendedName>
        <fullName evidence="2">ornithine carbamoyltransferase</fullName>
        <ecNumber evidence="2">2.1.3.3</ecNumber>
    </recommendedName>
</protein>
<dbReference type="PRINTS" id="PR00100">
    <property type="entry name" value="AOTCASE"/>
</dbReference>
<dbReference type="EMBL" id="LAZR01000237">
    <property type="protein sequence ID" value="KKN80091.1"/>
    <property type="molecule type" value="Genomic_DNA"/>
</dbReference>
<dbReference type="GO" id="GO:0004585">
    <property type="term" value="F:ornithine carbamoyltransferase activity"/>
    <property type="evidence" value="ECO:0007669"/>
    <property type="project" value="UniProtKB-EC"/>
</dbReference>
<proteinExistence type="inferred from homology"/>
<gene>
    <name evidence="7" type="ORF">LCGC14_0333800</name>
</gene>
<comment type="catalytic activity">
    <reaction evidence="4">
        <text>carbamoyl phosphate + L-ornithine = L-citrulline + phosphate + H(+)</text>
        <dbReference type="Rhea" id="RHEA:19513"/>
        <dbReference type="ChEBI" id="CHEBI:15378"/>
        <dbReference type="ChEBI" id="CHEBI:43474"/>
        <dbReference type="ChEBI" id="CHEBI:46911"/>
        <dbReference type="ChEBI" id="CHEBI:57743"/>
        <dbReference type="ChEBI" id="CHEBI:58228"/>
        <dbReference type="EC" id="2.1.3.3"/>
    </reaction>
</comment>
<evidence type="ECO:0000256" key="3">
    <source>
        <dbReference type="ARBA" id="ARBA00022679"/>
    </source>
</evidence>
<evidence type="ECO:0000313" key="7">
    <source>
        <dbReference type="EMBL" id="KKN80091.1"/>
    </source>
</evidence>
<dbReference type="AlphaFoldDB" id="A0A0F9W348"/>
<dbReference type="InterPro" id="IPR006131">
    <property type="entry name" value="Asp_carbamoyltransf_Asp/Orn-bd"/>
</dbReference>
<dbReference type="PROSITE" id="PS00097">
    <property type="entry name" value="CARBAMOYLTRANSFERASE"/>
    <property type="match status" value="1"/>
</dbReference>
<feature type="domain" description="Aspartate/ornithine carbamoyltransferase carbamoyl-P binding" evidence="6">
    <location>
        <begin position="3"/>
        <end position="140"/>
    </location>
</feature>
<reference evidence="7" key="1">
    <citation type="journal article" date="2015" name="Nature">
        <title>Complex archaea that bridge the gap between prokaryotes and eukaryotes.</title>
        <authorList>
            <person name="Spang A."/>
            <person name="Saw J.H."/>
            <person name="Jorgensen S.L."/>
            <person name="Zaremba-Niedzwiedzka K."/>
            <person name="Martijn J."/>
            <person name="Lind A.E."/>
            <person name="van Eijk R."/>
            <person name="Schleper C."/>
            <person name="Guy L."/>
            <person name="Ettema T.J."/>
        </authorList>
    </citation>
    <scope>NUCLEOTIDE SEQUENCE</scope>
</reference>
<organism evidence="7">
    <name type="scientific">marine sediment metagenome</name>
    <dbReference type="NCBI Taxonomy" id="412755"/>
    <lineage>
        <taxon>unclassified sequences</taxon>
        <taxon>metagenomes</taxon>
        <taxon>ecological metagenomes</taxon>
    </lineage>
</organism>
<dbReference type="PRINTS" id="PR00102">
    <property type="entry name" value="OTCASE"/>
</dbReference>
<dbReference type="FunFam" id="3.40.50.1370:FF:000008">
    <property type="entry name" value="Ornithine carbamoyltransferase"/>
    <property type="match status" value="1"/>
</dbReference>
<dbReference type="GO" id="GO:0042450">
    <property type="term" value="P:L-arginine biosynthetic process via ornithine"/>
    <property type="evidence" value="ECO:0007669"/>
    <property type="project" value="TreeGrafter"/>
</dbReference>
<evidence type="ECO:0000259" key="5">
    <source>
        <dbReference type="Pfam" id="PF00185"/>
    </source>
</evidence>
<dbReference type="InterPro" id="IPR006132">
    <property type="entry name" value="Asp/Orn_carbamoyltranf_P-bd"/>
</dbReference>
<comment type="caution">
    <text evidence="7">The sequence shown here is derived from an EMBL/GenBank/DDBJ whole genome shotgun (WGS) entry which is preliminary data.</text>
</comment>
<keyword evidence="3" id="KW-0808">Transferase</keyword>
<dbReference type="NCBIfam" id="NF001986">
    <property type="entry name" value="PRK00779.1"/>
    <property type="match status" value="1"/>
</dbReference>
<dbReference type="SUPFAM" id="SSF53671">
    <property type="entry name" value="Aspartate/ornithine carbamoyltransferase"/>
    <property type="match status" value="1"/>
</dbReference>
<dbReference type="NCBIfam" id="TIGR00658">
    <property type="entry name" value="orni_carb_tr"/>
    <property type="match status" value="1"/>
</dbReference>
<sequence length="303" mass="32425">MDHLLTICDLTVAEVGGIFELTAELKAKPERFADALAGKTLGMIFQKSSTRTRVSFEVGMFQLGGAALFLSSNDIQLGRGETIADTAHVLSRYLDAVMIRTFDHQDVVDLAAFGTIPIINGLDDLLHPCQGLADLFTMKEVFGDLSGRKLAYVGDGNNVAHSLLMAGAKTGVDVSLAVPPNYGPQPEIVDAARDAASETGATLQVVTHPAEAVADADVVYTDVWASMGQEAERAKRLQVFQGYQVDAKLMSAAKTTAVFMHCLPAHRGEEVATDVIDGPASVVFDEAENRLHVQKAILLKLLT</sequence>
<name>A0A0F9W348_9ZZZZ</name>
<accession>A0A0F9W348</accession>
<dbReference type="InterPro" id="IPR024904">
    <property type="entry name" value="OTCase_ArgI"/>
</dbReference>
<evidence type="ECO:0000256" key="4">
    <source>
        <dbReference type="ARBA" id="ARBA00048772"/>
    </source>
</evidence>
<dbReference type="Pfam" id="PF02729">
    <property type="entry name" value="OTCace_N"/>
    <property type="match status" value="1"/>
</dbReference>
<dbReference type="InterPro" id="IPR036901">
    <property type="entry name" value="Asp/Orn_carbamoylTrfase_sf"/>
</dbReference>
<dbReference type="InterPro" id="IPR006130">
    <property type="entry name" value="Asp/Orn_carbamoylTrfase"/>
</dbReference>